<evidence type="ECO:0000256" key="4">
    <source>
        <dbReference type="SAM" id="Phobius"/>
    </source>
</evidence>
<dbReference type="PANTHER" id="PTHR24421:SF61">
    <property type="entry name" value="OXYGEN SENSOR HISTIDINE KINASE NREB"/>
    <property type="match status" value="1"/>
</dbReference>
<name>A0ABR6BB79_9PSEU</name>
<dbReference type="GO" id="GO:0016301">
    <property type="term" value="F:kinase activity"/>
    <property type="evidence" value="ECO:0007669"/>
    <property type="project" value="UniProtKB-KW"/>
</dbReference>
<dbReference type="CDD" id="cd16917">
    <property type="entry name" value="HATPase_UhpB-NarQ-NarX-like"/>
    <property type="match status" value="1"/>
</dbReference>
<keyword evidence="4" id="KW-0812">Transmembrane</keyword>
<evidence type="ECO:0000256" key="1">
    <source>
        <dbReference type="ARBA" id="ARBA00022679"/>
    </source>
</evidence>
<protein>
    <submittedName>
        <fullName evidence="5">Signal transduction histidine kinase</fullName>
    </submittedName>
</protein>
<sequence length="393" mass="41602">MGEAGLRRHRRAVVLVGLVLLRVLVFPQVALSVVFGAGQHLYTNPVLAGACYVVALGWSVVFLVLAVCRDPLPAWVALVDTALVAICLMALSLAVAPEFFLSTISDSDLEALAIASSLSTAILLPPKRAAVCCLVLAGAYWVAQVPATQLQGYDVMATLSVLCWQLGASWFGGMVADALRKAAAQVDAATSELVASRERHALEQERARHFEEQNRRYRALHDGPLSLLTALAGRGPVAHPDAEIRRQCAVNANLLRGLTPDEPNSTLTDLSLALTEACADHAARGVRVHYQFSDLPADLSPEVVGALSGASREALNNVASHAGTDRAWLTALPSGGGVVVEIVDRGVGFDPVRAVTGRGLPESILGRMREVGGLAEVDSAPEQGTRIKLRWPG</sequence>
<keyword evidence="1" id="KW-0808">Transferase</keyword>
<keyword evidence="4" id="KW-0472">Membrane</keyword>
<keyword evidence="6" id="KW-1185">Reference proteome</keyword>
<keyword evidence="4" id="KW-1133">Transmembrane helix</keyword>
<dbReference type="PANTHER" id="PTHR24421">
    <property type="entry name" value="NITRATE/NITRITE SENSOR PROTEIN NARX-RELATED"/>
    <property type="match status" value="1"/>
</dbReference>
<dbReference type="SUPFAM" id="SSF55874">
    <property type="entry name" value="ATPase domain of HSP90 chaperone/DNA topoisomerase II/histidine kinase"/>
    <property type="match status" value="1"/>
</dbReference>
<dbReference type="Gene3D" id="3.30.565.10">
    <property type="entry name" value="Histidine kinase-like ATPase, C-terminal domain"/>
    <property type="match status" value="1"/>
</dbReference>
<dbReference type="RefSeq" id="WP_182836608.1">
    <property type="nucleotide sequence ID" value="NZ_BAAABQ010000079.1"/>
</dbReference>
<keyword evidence="3" id="KW-0902">Two-component regulatory system</keyword>
<dbReference type="Proteomes" id="UP000517916">
    <property type="component" value="Unassembled WGS sequence"/>
</dbReference>
<comment type="caution">
    <text evidence="5">The sequence shown here is derived from an EMBL/GenBank/DDBJ whole genome shotgun (WGS) entry which is preliminary data.</text>
</comment>
<evidence type="ECO:0000313" key="5">
    <source>
        <dbReference type="EMBL" id="MBA8924133.1"/>
    </source>
</evidence>
<keyword evidence="2 5" id="KW-0418">Kinase</keyword>
<feature type="transmembrane region" description="Helical" evidence="4">
    <location>
        <begin position="12"/>
        <end position="35"/>
    </location>
</feature>
<reference evidence="5 6" key="1">
    <citation type="submission" date="2020-08" db="EMBL/GenBank/DDBJ databases">
        <title>Genomic Encyclopedia of Archaeal and Bacterial Type Strains, Phase II (KMG-II): from individual species to whole genera.</title>
        <authorList>
            <person name="Goeker M."/>
        </authorList>
    </citation>
    <scope>NUCLEOTIDE SEQUENCE [LARGE SCALE GENOMIC DNA]</scope>
    <source>
        <strain evidence="5 6">DSM 43850</strain>
    </source>
</reference>
<evidence type="ECO:0000313" key="6">
    <source>
        <dbReference type="Proteomes" id="UP000517916"/>
    </source>
</evidence>
<dbReference type="InterPro" id="IPR050482">
    <property type="entry name" value="Sensor_HK_TwoCompSys"/>
</dbReference>
<evidence type="ECO:0000256" key="2">
    <source>
        <dbReference type="ARBA" id="ARBA00022777"/>
    </source>
</evidence>
<feature type="transmembrane region" description="Helical" evidence="4">
    <location>
        <begin position="47"/>
        <end position="68"/>
    </location>
</feature>
<organism evidence="5 6">
    <name type="scientific">Kutzneria viridogrisea</name>
    <dbReference type="NCBI Taxonomy" id="47990"/>
    <lineage>
        <taxon>Bacteria</taxon>
        <taxon>Bacillati</taxon>
        <taxon>Actinomycetota</taxon>
        <taxon>Actinomycetes</taxon>
        <taxon>Pseudonocardiales</taxon>
        <taxon>Pseudonocardiaceae</taxon>
        <taxon>Kutzneria</taxon>
    </lineage>
</organism>
<feature type="transmembrane region" description="Helical" evidence="4">
    <location>
        <begin position="75"/>
        <end position="96"/>
    </location>
</feature>
<gene>
    <name evidence="5" type="ORF">BC739_001330</name>
</gene>
<accession>A0ABR6BB79</accession>
<evidence type="ECO:0000256" key="3">
    <source>
        <dbReference type="ARBA" id="ARBA00023012"/>
    </source>
</evidence>
<dbReference type="EMBL" id="JACJID010000001">
    <property type="protein sequence ID" value="MBA8924133.1"/>
    <property type="molecule type" value="Genomic_DNA"/>
</dbReference>
<proteinExistence type="predicted"/>
<dbReference type="InterPro" id="IPR036890">
    <property type="entry name" value="HATPase_C_sf"/>
</dbReference>